<reference evidence="2 3" key="1">
    <citation type="journal article" date="2014" name="Genome Biol. Evol.">
        <title>The secreted proteins of Achlya hypogyna and Thraustotheca clavata identify the ancestral oomycete secretome and reveal gene acquisitions by horizontal gene transfer.</title>
        <authorList>
            <person name="Misner I."/>
            <person name="Blouin N."/>
            <person name="Leonard G."/>
            <person name="Richards T.A."/>
            <person name="Lane C.E."/>
        </authorList>
    </citation>
    <scope>NUCLEOTIDE SEQUENCE [LARGE SCALE GENOMIC DNA]</scope>
    <source>
        <strain evidence="2 3">ATCC 34112</strain>
    </source>
</reference>
<evidence type="ECO:0000313" key="2">
    <source>
        <dbReference type="EMBL" id="OQR80540.1"/>
    </source>
</evidence>
<organism evidence="2 3">
    <name type="scientific">Thraustotheca clavata</name>
    <dbReference type="NCBI Taxonomy" id="74557"/>
    <lineage>
        <taxon>Eukaryota</taxon>
        <taxon>Sar</taxon>
        <taxon>Stramenopiles</taxon>
        <taxon>Oomycota</taxon>
        <taxon>Saprolegniomycetes</taxon>
        <taxon>Saprolegniales</taxon>
        <taxon>Achlyaceae</taxon>
        <taxon>Thraustotheca</taxon>
    </lineage>
</organism>
<gene>
    <name evidence="2" type="ORF">THRCLA_23467</name>
</gene>
<name>A0A1V9Y490_9STRA</name>
<evidence type="ECO:0000256" key="1">
    <source>
        <dbReference type="SAM" id="SignalP"/>
    </source>
</evidence>
<feature type="chain" id="PRO_5012935530" evidence="1">
    <location>
        <begin position="20"/>
        <end position="134"/>
    </location>
</feature>
<dbReference type="Proteomes" id="UP000243217">
    <property type="component" value="Unassembled WGS sequence"/>
</dbReference>
<evidence type="ECO:0000313" key="3">
    <source>
        <dbReference type="Proteomes" id="UP000243217"/>
    </source>
</evidence>
<protein>
    <submittedName>
        <fullName evidence="2">Uncharacterized protein</fullName>
    </submittedName>
</protein>
<keyword evidence="1" id="KW-0732">Signal</keyword>
<dbReference type="EMBL" id="JNBS01005202">
    <property type="protein sequence ID" value="OQR80540.1"/>
    <property type="molecule type" value="Genomic_DNA"/>
</dbReference>
<dbReference type="AlphaFoldDB" id="A0A1V9Y490"/>
<keyword evidence="3" id="KW-1185">Reference proteome</keyword>
<feature type="signal peptide" evidence="1">
    <location>
        <begin position="1"/>
        <end position="19"/>
    </location>
</feature>
<accession>A0A1V9Y490</accession>
<comment type="caution">
    <text evidence="2">The sequence shown here is derived from an EMBL/GenBank/DDBJ whole genome shotgun (WGS) entry which is preliminary data.</text>
</comment>
<proteinExistence type="predicted"/>
<sequence>MVCNSTVNLTLAFALGAGANIVLKNVPCYIQNGKLPDENAHDLLVPRGIMGNLVYDSASLLKSVAALKHEWNSLNHKDHPLECPNINLVTSTQNLQHGVGHDAVDMCMPLLDTVESQLQDVKVILDEKVAQHAA</sequence>